<evidence type="ECO:0000313" key="4">
    <source>
        <dbReference type="Proteomes" id="UP000239290"/>
    </source>
</evidence>
<name>A0A2S8IIB1_RHOOP</name>
<comment type="caution">
    <text evidence="3">The sequence shown here is derived from an EMBL/GenBank/DDBJ whole genome shotgun (WGS) entry which is preliminary data.</text>
</comment>
<gene>
    <name evidence="3" type="ORF">C5613_40595</name>
</gene>
<dbReference type="AlphaFoldDB" id="A0A2S8IIB1"/>
<sequence>MSASRATPHLAAPPSPDTLRGRFPVHAVPAGTTTYRTHGAKFGPWWFGTSLGGRFDLPGPDGTCYTAESELITLLETWCGIRLIPSPEIAHRVISAVAVTRDLRLADATSNAAIGFGMTSEISTTTDYPLTQQWAQALRAAGFDGIRYWARHEMTHVHACYALFAPSGDQTSTVAAPTDFTVLGTDPLPDRTDLWDALHATAGIEVLDIPGSI</sequence>
<dbReference type="Pfam" id="PF08808">
    <property type="entry name" value="RES"/>
    <property type="match status" value="1"/>
</dbReference>
<dbReference type="SMART" id="SM00953">
    <property type="entry name" value="RES"/>
    <property type="match status" value="1"/>
</dbReference>
<dbReference type="RefSeq" id="WP_105423370.1">
    <property type="nucleotide sequence ID" value="NZ_PUIO01000087.1"/>
</dbReference>
<dbReference type="Proteomes" id="UP000239290">
    <property type="component" value="Unassembled WGS sequence"/>
</dbReference>
<evidence type="ECO:0000313" key="3">
    <source>
        <dbReference type="EMBL" id="PQP14511.1"/>
    </source>
</evidence>
<dbReference type="EMBL" id="PUIO01000087">
    <property type="protein sequence ID" value="PQP14511.1"/>
    <property type="molecule type" value="Genomic_DNA"/>
</dbReference>
<feature type="region of interest" description="Disordered" evidence="1">
    <location>
        <begin position="1"/>
        <end position="22"/>
    </location>
</feature>
<evidence type="ECO:0000259" key="2">
    <source>
        <dbReference type="SMART" id="SM00953"/>
    </source>
</evidence>
<evidence type="ECO:0000256" key="1">
    <source>
        <dbReference type="SAM" id="MobiDB-lite"/>
    </source>
</evidence>
<feature type="domain" description="RES" evidence="2">
    <location>
        <begin position="45"/>
        <end position="175"/>
    </location>
</feature>
<proteinExistence type="predicted"/>
<protein>
    <recommendedName>
        <fullName evidence="2">RES domain-containing protein</fullName>
    </recommendedName>
</protein>
<reference evidence="4" key="1">
    <citation type="submission" date="2018-02" db="EMBL/GenBank/DDBJ databases">
        <title>Draft genome sequencing of Rhodococcus opacus KU647198.</title>
        <authorList>
            <person name="Zheng B.-X."/>
        </authorList>
    </citation>
    <scope>NUCLEOTIDE SEQUENCE [LARGE SCALE GENOMIC DNA]</scope>
    <source>
        <strain evidence="4">04-OD7</strain>
    </source>
</reference>
<accession>A0A2S8IIB1</accession>
<dbReference type="InterPro" id="IPR014914">
    <property type="entry name" value="RES_dom"/>
</dbReference>
<organism evidence="3 4">
    <name type="scientific">Rhodococcus opacus</name>
    <name type="common">Nocardia opaca</name>
    <dbReference type="NCBI Taxonomy" id="37919"/>
    <lineage>
        <taxon>Bacteria</taxon>
        <taxon>Bacillati</taxon>
        <taxon>Actinomycetota</taxon>
        <taxon>Actinomycetes</taxon>
        <taxon>Mycobacteriales</taxon>
        <taxon>Nocardiaceae</taxon>
        <taxon>Rhodococcus</taxon>
    </lineage>
</organism>